<reference evidence="3" key="1">
    <citation type="submission" date="2011-08" db="EMBL/GenBank/DDBJ databases">
        <authorList>
            <person name="Rombauts S."/>
        </authorList>
    </citation>
    <scope>NUCLEOTIDE SEQUENCE</scope>
    <source>
        <strain evidence="3">London</strain>
    </source>
</reference>
<organism evidence="2 3">
    <name type="scientific">Tetranychus urticae</name>
    <name type="common">Two-spotted spider mite</name>
    <dbReference type="NCBI Taxonomy" id="32264"/>
    <lineage>
        <taxon>Eukaryota</taxon>
        <taxon>Metazoa</taxon>
        <taxon>Ecdysozoa</taxon>
        <taxon>Arthropoda</taxon>
        <taxon>Chelicerata</taxon>
        <taxon>Arachnida</taxon>
        <taxon>Acari</taxon>
        <taxon>Acariformes</taxon>
        <taxon>Trombidiformes</taxon>
        <taxon>Prostigmata</taxon>
        <taxon>Eleutherengona</taxon>
        <taxon>Raphignathae</taxon>
        <taxon>Tetranychoidea</taxon>
        <taxon>Tetranychidae</taxon>
        <taxon>Tetranychus</taxon>
    </lineage>
</organism>
<accession>T1K711</accession>
<dbReference type="Proteomes" id="UP000015104">
    <property type="component" value="Unassembled WGS sequence"/>
</dbReference>
<sequence length="97" mass="10313">MKSVSIHLLLLTFILLLSRYESRDPPFCRFSIDCASNCCFFGGPLETTNLNVIGSCLPPQSIGGLCGAACPCQGGKCIRNQCIASKEPTTVTPTSTP</sequence>
<dbReference type="EMBL" id="CAEY01001799">
    <property type="status" value="NOT_ANNOTATED_CDS"/>
    <property type="molecule type" value="Genomic_DNA"/>
</dbReference>
<proteinExistence type="predicted"/>
<dbReference type="AlphaFoldDB" id="T1K711"/>
<feature type="chain" id="PRO_5004591297" evidence="1">
    <location>
        <begin position="23"/>
        <end position="97"/>
    </location>
</feature>
<reference evidence="2" key="2">
    <citation type="submission" date="2015-06" db="UniProtKB">
        <authorList>
            <consortium name="EnsemblMetazoa"/>
        </authorList>
    </citation>
    <scope>IDENTIFICATION</scope>
</reference>
<keyword evidence="1" id="KW-0732">Signal</keyword>
<evidence type="ECO:0000313" key="3">
    <source>
        <dbReference type="Proteomes" id="UP000015104"/>
    </source>
</evidence>
<evidence type="ECO:0000256" key="1">
    <source>
        <dbReference type="SAM" id="SignalP"/>
    </source>
</evidence>
<dbReference type="HOGENOM" id="CLU_2349397_0_0_1"/>
<name>T1K711_TETUR</name>
<evidence type="ECO:0000313" key="2">
    <source>
        <dbReference type="EnsemblMetazoa" id="tetur06g02510.1"/>
    </source>
</evidence>
<keyword evidence="3" id="KW-1185">Reference proteome</keyword>
<protein>
    <submittedName>
        <fullName evidence="2">Uncharacterized protein</fullName>
    </submittedName>
</protein>
<feature type="signal peptide" evidence="1">
    <location>
        <begin position="1"/>
        <end position="22"/>
    </location>
</feature>
<dbReference type="EnsemblMetazoa" id="tetur06g02510.1">
    <property type="protein sequence ID" value="tetur06g02510.1"/>
    <property type="gene ID" value="tetur06g02510"/>
</dbReference>